<dbReference type="PRINTS" id="PR00038">
    <property type="entry name" value="HTHLUXR"/>
</dbReference>
<proteinExistence type="predicted"/>
<protein>
    <submittedName>
        <fullName evidence="2">Response regulator transcription factor</fullName>
    </submittedName>
</protein>
<evidence type="ECO:0000259" key="1">
    <source>
        <dbReference type="PROSITE" id="PS50043"/>
    </source>
</evidence>
<organism evidence="2 3">
    <name type="scientific">Nesterenkonia salmonea</name>
    <dbReference type="NCBI Taxonomy" id="1804987"/>
    <lineage>
        <taxon>Bacteria</taxon>
        <taxon>Bacillati</taxon>
        <taxon>Actinomycetota</taxon>
        <taxon>Actinomycetes</taxon>
        <taxon>Micrococcales</taxon>
        <taxon>Micrococcaceae</taxon>
        <taxon>Nesterenkonia</taxon>
    </lineage>
</organism>
<dbReference type="GO" id="GO:0003677">
    <property type="term" value="F:DNA binding"/>
    <property type="evidence" value="ECO:0007669"/>
    <property type="project" value="InterPro"/>
</dbReference>
<accession>A0A5R9BLE2</accession>
<evidence type="ECO:0000313" key="3">
    <source>
        <dbReference type="Proteomes" id="UP000310458"/>
    </source>
</evidence>
<dbReference type="SMART" id="SM00421">
    <property type="entry name" value="HTH_LUXR"/>
    <property type="match status" value="1"/>
</dbReference>
<dbReference type="InterPro" id="IPR036388">
    <property type="entry name" value="WH-like_DNA-bd_sf"/>
</dbReference>
<dbReference type="OrthoDB" id="4964457at2"/>
<reference evidence="2 3" key="1">
    <citation type="submission" date="2019-05" db="EMBL/GenBank/DDBJ databases">
        <title>Nesterenkonia sp. GY074 isolated from the Southern Atlantic Ocean.</title>
        <authorList>
            <person name="Zhang G."/>
        </authorList>
    </citation>
    <scope>NUCLEOTIDE SEQUENCE [LARGE SCALE GENOMIC DNA]</scope>
    <source>
        <strain evidence="2 3">GY074</strain>
    </source>
</reference>
<gene>
    <name evidence="2" type="ORF">FEF26_00660</name>
</gene>
<dbReference type="Gene3D" id="1.10.10.10">
    <property type="entry name" value="Winged helix-like DNA-binding domain superfamily/Winged helix DNA-binding domain"/>
    <property type="match status" value="1"/>
</dbReference>
<evidence type="ECO:0000313" key="2">
    <source>
        <dbReference type="EMBL" id="TLQ01536.1"/>
    </source>
</evidence>
<dbReference type="SUPFAM" id="SSF46894">
    <property type="entry name" value="C-terminal effector domain of the bipartite response regulators"/>
    <property type="match status" value="1"/>
</dbReference>
<name>A0A5R9BLE2_9MICC</name>
<sequence>MAALWARRDQLDNVIRARVAKIVLSLRQELTEPSWLINTFDDLTLCSRERSVLEALHRGDTTRAIARMLSVSPRTVESTVSGLLKRFGCANRVELIGLDLLTH</sequence>
<comment type="caution">
    <text evidence="2">The sequence shown here is derived from an EMBL/GenBank/DDBJ whole genome shotgun (WGS) entry which is preliminary data.</text>
</comment>
<dbReference type="AlphaFoldDB" id="A0A5R9BLE2"/>
<dbReference type="Proteomes" id="UP000310458">
    <property type="component" value="Unassembled WGS sequence"/>
</dbReference>
<dbReference type="GO" id="GO:0006355">
    <property type="term" value="P:regulation of DNA-templated transcription"/>
    <property type="evidence" value="ECO:0007669"/>
    <property type="project" value="InterPro"/>
</dbReference>
<keyword evidence="3" id="KW-1185">Reference proteome</keyword>
<dbReference type="InterPro" id="IPR000792">
    <property type="entry name" value="Tscrpt_reg_LuxR_C"/>
</dbReference>
<feature type="domain" description="HTH luxR-type" evidence="1">
    <location>
        <begin position="38"/>
        <end position="103"/>
    </location>
</feature>
<dbReference type="Pfam" id="PF00196">
    <property type="entry name" value="GerE"/>
    <property type="match status" value="1"/>
</dbReference>
<dbReference type="EMBL" id="VAVZ01000001">
    <property type="protein sequence ID" value="TLQ01536.1"/>
    <property type="molecule type" value="Genomic_DNA"/>
</dbReference>
<dbReference type="PROSITE" id="PS50043">
    <property type="entry name" value="HTH_LUXR_2"/>
    <property type="match status" value="1"/>
</dbReference>
<dbReference type="InterPro" id="IPR016032">
    <property type="entry name" value="Sig_transdc_resp-reg_C-effctor"/>
</dbReference>